<dbReference type="SUPFAM" id="SSF52096">
    <property type="entry name" value="ClpP/crotonase"/>
    <property type="match status" value="1"/>
</dbReference>
<feature type="transmembrane region" description="Helical" evidence="10">
    <location>
        <begin position="6"/>
        <end position="32"/>
    </location>
</feature>
<dbReference type="Gene3D" id="6.20.330.10">
    <property type="match status" value="1"/>
</dbReference>
<evidence type="ECO:0000256" key="2">
    <source>
        <dbReference type="ARBA" id="ARBA00008683"/>
    </source>
</evidence>
<evidence type="ECO:0000259" key="11">
    <source>
        <dbReference type="Pfam" id="PF01343"/>
    </source>
</evidence>
<dbReference type="Pfam" id="PF01343">
    <property type="entry name" value="Peptidase_S49"/>
    <property type="match status" value="1"/>
</dbReference>
<dbReference type="Pfam" id="PF08496">
    <property type="entry name" value="Peptidase_S49_N"/>
    <property type="match status" value="1"/>
</dbReference>
<keyword evidence="3" id="KW-1003">Cell membrane</keyword>
<feature type="domain" description="Peptidase S49" evidence="11">
    <location>
        <begin position="157"/>
        <end position="298"/>
    </location>
</feature>
<dbReference type="InterPro" id="IPR029045">
    <property type="entry name" value="ClpP/crotonase-like_dom_sf"/>
</dbReference>
<proteinExistence type="inferred from homology"/>
<dbReference type="RefSeq" id="WP_034933057.1">
    <property type="nucleotide sequence ID" value="NZ_JFHN01000012.1"/>
</dbReference>
<sequence length="345" mass="38788">MELLSYYGLFLAKTVTIVLAVIAIAIVIANLAMRRRGQSGQLELTHLGERYLEMKDDMLLAKMKQPQKKLWQKERKKKQKQEAKSAKQGMNHIQQKPTLFVIDFRGSMDAHEVSSLREEVSAVLAVAKAEDEVLLRLESPGGVVHGYGLASSQLQRLRDKKIRLTVAVDKVAASGGYMMACVADRIVAAPFSIIGSIGVVAQIPNFNRLLKRNEIDVELHTAGEYKRTLTLFGENTEQGREKFREDLNETHLLFKQFVHQMRPGLDIDSVATGEHWFGTQALEKGLVDAIGTSDDLIIEHLNGHEVIAVRYARRRKLMDRFTQSAASSAEGVILRFWQRGEKPLL</sequence>
<comment type="similarity">
    <text evidence="2">Belongs to the peptidase S49 family.</text>
</comment>
<keyword evidence="8 10" id="KW-1133">Transmembrane helix</keyword>
<keyword evidence="4" id="KW-0645">Protease</keyword>
<evidence type="ECO:0000256" key="10">
    <source>
        <dbReference type="SAM" id="Phobius"/>
    </source>
</evidence>
<evidence type="ECO:0000256" key="9">
    <source>
        <dbReference type="ARBA" id="ARBA00023136"/>
    </source>
</evidence>
<dbReference type="Proteomes" id="UP000019918">
    <property type="component" value="Unassembled WGS sequence"/>
</dbReference>
<gene>
    <name evidence="13" type="ORF">BG55_00565</name>
</gene>
<dbReference type="CDD" id="cd07023">
    <property type="entry name" value="S49_Sppa_N_C"/>
    <property type="match status" value="1"/>
</dbReference>
<name>A0A014MGT7_9GAMM</name>
<dbReference type="Gene3D" id="3.90.226.10">
    <property type="entry name" value="2-enoyl-CoA Hydratase, Chain A, domain 1"/>
    <property type="match status" value="1"/>
</dbReference>
<evidence type="ECO:0000313" key="13">
    <source>
        <dbReference type="EMBL" id="EXU77319.1"/>
    </source>
</evidence>
<keyword evidence="14" id="KW-1185">Reference proteome</keyword>
<evidence type="ECO:0000256" key="7">
    <source>
        <dbReference type="ARBA" id="ARBA00022825"/>
    </source>
</evidence>
<dbReference type="NCBIfam" id="NF008745">
    <property type="entry name" value="PRK11778.1"/>
    <property type="match status" value="1"/>
</dbReference>
<protein>
    <submittedName>
        <fullName evidence="13">Peptidase</fullName>
    </submittedName>
</protein>
<dbReference type="EMBL" id="JFHN01000012">
    <property type="protein sequence ID" value="EXU77319.1"/>
    <property type="molecule type" value="Genomic_DNA"/>
</dbReference>
<evidence type="ECO:0000259" key="12">
    <source>
        <dbReference type="Pfam" id="PF08496"/>
    </source>
</evidence>
<dbReference type="OrthoDB" id="5614232at2"/>
<dbReference type="InterPro" id="IPR013703">
    <property type="entry name" value="Peptidase_S49_N_proteobac"/>
</dbReference>
<evidence type="ECO:0000313" key="14">
    <source>
        <dbReference type="Proteomes" id="UP000019918"/>
    </source>
</evidence>
<dbReference type="AlphaFoldDB" id="A0A014MGT7"/>
<evidence type="ECO:0000256" key="8">
    <source>
        <dbReference type="ARBA" id="ARBA00022989"/>
    </source>
</evidence>
<evidence type="ECO:0000256" key="3">
    <source>
        <dbReference type="ARBA" id="ARBA00022475"/>
    </source>
</evidence>
<dbReference type="PANTHER" id="PTHR42987:SF4">
    <property type="entry name" value="PROTEASE SOHB-RELATED"/>
    <property type="match status" value="1"/>
</dbReference>
<comment type="subcellular location">
    <subcellularLocation>
        <location evidence="1">Cell membrane</location>
    </subcellularLocation>
</comment>
<comment type="caution">
    <text evidence="13">The sequence shown here is derived from an EMBL/GenBank/DDBJ whole genome shotgun (WGS) entry which is preliminary data.</text>
</comment>
<dbReference type="GO" id="GO:0006508">
    <property type="term" value="P:proteolysis"/>
    <property type="evidence" value="ECO:0007669"/>
    <property type="project" value="UniProtKB-KW"/>
</dbReference>
<dbReference type="GO" id="GO:0004252">
    <property type="term" value="F:serine-type endopeptidase activity"/>
    <property type="evidence" value="ECO:0007669"/>
    <property type="project" value="InterPro"/>
</dbReference>
<accession>A0A014MGT7</accession>
<evidence type="ECO:0000256" key="6">
    <source>
        <dbReference type="ARBA" id="ARBA00022801"/>
    </source>
</evidence>
<dbReference type="PANTHER" id="PTHR42987">
    <property type="entry name" value="PEPTIDASE S49"/>
    <property type="match status" value="1"/>
</dbReference>
<keyword evidence="9 10" id="KW-0472">Membrane</keyword>
<keyword evidence="5 10" id="KW-0812">Transmembrane</keyword>
<reference evidence="13 14" key="1">
    <citation type="submission" date="2014-02" db="EMBL/GenBank/DDBJ databases">
        <title>Draft genome of Erwinia mallotivora strain BT-MARDI, a papaya dieback pathogen.</title>
        <authorList>
            <person name="Redzuan R."/>
            <person name="Abu Bakar N."/>
            <person name="Badrun R."/>
            <person name="Mohd Raih M.F."/>
            <person name="Rozano L."/>
            <person name="Mat Amin N."/>
        </authorList>
    </citation>
    <scope>NUCLEOTIDE SEQUENCE [LARGE SCALE GENOMIC DNA]</scope>
    <source>
        <strain evidence="13 14">BT-MARDI</strain>
    </source>
</reference>
<evidence type="ECO:0000256" key="5">
    <source>
        <dbReference type="ARBA" id="ARBA00022692"/>
    </source>
</evidence>
<organism evidence="13 14">
    <name type="scientific">Erwinia mallotivora</name>
    <dbReference type="NCBI Taxonomy" id="69222"/>
    <lineage>
        <taxon>Bacteria</taxon>
        <taxon>Pseudomonadati</taxon>
        <taxon>Pseudomonadota</taxon>
        <taxon>Gammaproteobacteria</taxon>
        <taxon>Enterobacterales</taxon>
        <taxon>Erwiniaceae</taxon>
        <taxon>Erwinia</taxon>
    </lineage>
</organism>
<dbReference type="STRING" id="69222.BG55_00565"/>
<evidence type="ECO:0000256" key="1">
    <source>
        <dbReference type="ARBA" id="ARBA00004236"/>
    </source>
</evidence>
<keyword evidence="6" id="KW-0378">Hydrolase</keyword>
<keyword evidence="7" id="KW-0720">Serine protease</keyword>
<dbReference type="InterPro" id="IPR047272">
    <property type="entry name" value="S49_SppA_C"/>
</dbReference>
<dbReference type="PATRIC" id="fig|69222.5.peg.131"/>
<dbReference type="InterPro" id="IPR002142">
    <property type="entry name" value="Peptidase_S49"/>
</dbReference>
<dbReference type="GO" id="GO:0005886">
    <property type="term" value="C:plasma membrane"/>
    <property type="evidence" value="ECO:0007669"/>
    <property type="project" value="UniProtKB-SubCell"/>
</dbReference>
<feature type="domain" description="Peptidase S49 N-terminal proteobacteria" evidence="12">
    <location>
        <begin position="2"/>
        <end position="154"/>
    </location>
</feature>
<evidence type="ECO:0000256" key="4">
    <source>
        <dbReference type="ARBA" id="ARBA00022670"/>
    </source>
</evidence>